<keyword evidence="2" id="KW-1185">Reference proteome</keyword>
<evidence type="ECO:0000313" key="2">
    <source>
        <dbReference type="Proteomes" id="UP001500449"/>
    </source>
</evidence>
<name>A0ABN2MTZ0_9PSEU</name>
<protein>
    <recommendedName>
        <fullName evidence="3">NIL domain-containing protein</fullName>
    </recommendedName>
</protein>
<proteinExistence type="predicted"/>
<comment type="caution">
    <text evidence="1">The sequence shown here is derived from an EMBL/GenBank/DDBJ whole genome shotgun (WGS) entry which is preliminary data.</text>
</comment>
<gene>
    <name evidence="1" type="ORF">GCM10009836_14600</name>
</gene>
<accession>A0ABN2MTZ0</accession>
<organism evidence="1 2">
    <name type="scientific">Pseudonocardia ailaonensis</name>
    <dbReference type="NCBI Taxonomy" id="367279"/>
    <lineage>
        <taxon>Bacteria</taxon>
        <taxon>Bacillati</taxon>
        <taxon>Actinomycetota</taxon>
        <taxon>Actinomycetes</taxon>
        <taxon>Pseudonocardiales</taxon>
        <taxon>Pseudonocardiaceae</taxon>
        <taxon>Pseudonocardia</taxon>
    </lineage>
</organism>
<evidence type="ECO:0008006" key="3">
    <source>
        <dbReference type="Google" id="ProtNLM"/>
    </source>
</evidence>
<sequence>MSITFDIPTATGTRMLRKHTIVTTGGMAAVLEIAAELRDCSALVKELTIDVHEGVGCSELTCAVTMTAEEAAEFATQLRALPAVSSVDPY</sequence>
<dbReference type="EMBL" id="BAAAQK010000004">
    <property type="protein sequence ID" value="GAA1837085.1"/>
    <property type="molecule type" value="Genomic_DNA"/>
</dbReference>
<evidence type="ECO:0000313" key="1">
    <source>
        <dbReference type="EMBL" id="GAA1837085.1"/>
    </source>
</evidence>
<reference evidence="1 2" key="1">
    <citation type="journal article" date="2019" name="Int. J. Syst. Evol. Microbiol.">
        <title>The Global Catalogue of Microorganisms (GCM) 10K type strain sequencing project: providing services to taxonomists for standard genome sequencing and annotation.</title>
        <authorList>
            <consortium name="The Broad Institute Genomics Platform"/>
            <consortium name="The Broad Institute Genome Sequencing Center for Infectious Disease"/>
            <person name="Wu L."/>
            <person name="Ma J."/>
        </authorList>
    </citation>
    <scope>NUCLEOTIDE SEQUENCE [LARGE SCALE GENOMIC DNA]</scope>
    <source>
        <strain evidence="1 2">JCM 16009</strain>
    </source>
</reference>
<dbReference type="Proteomes" id="UP001500449">
    <property type="component" value="Unassembled WGS sequence"/>
</dbReference>
<dbReference type="RefSeq" id="WP_344413775.1">
    <property type="nucleotide sequence ID" value="NZ_BAAAQK010000004.1"/>
</dbReference>